<reference evidence="9" key="1">
    <citation type="submission" date="2025-08" db="UniProtKB">
        <authorList>
            <consortium name="RefSeq"/>
        </authorList>
    </citation>
    <scope>IDENTIFICATION</scope>
</reference>
<keyword evidence="4 6" id="KW-0472">Membrane</keyword>
<proteinExistence type="inferred from homology"/>
<evidence type="ECO:0000256" key="5">
    <source>
        <dbReference type="RuleBase" id="RU003945"/>
    </source>
</evidence>
<dbReference type="CDD" id="cd20069">
    <property type="entry name" value="5TM_Oxa1-like"/>
    <property type="match status" value="1"/>
</dbReference>
<dbReference type="AlphaFoldDB" id="A0A6J0VA63"/>
<organism evidence="8 9">
    <name type="scientific">Pogona vitticeps</name>
    <name type="common">central bearded dragon</name>
    <dbReference type="NCBI Taxonomy" id="103695"/>
    <lineage>
        <taxon>Eukaryota</taxon>
        <taxon>Metazoa</taxon>
        <taxon>Chordata</taxon>
        <taxon>Craniata</taxon>
        <taxon>Vertebrata</taxon>
        <taxon>Euteleostomi</taxon>
        <taxon>Lepidosauria</taxon>
        <taxon>Squamata</taxon>
        <taxon>Bifurcata</taxon>
        <taxon>Unidentata</taxon>
        <taxon>Episquamata</taxon>
        <taxon>Toxicofera</taxon>
        <taxon>Iguania</taxon>
        <taxon>Acrodonta</taxon>
        <taxon>Agamidae</taxon>
        <taxon>Amphibolurinae</taxon>
        <taxon>Pogona</taxon>
    </lineage>
</organism>
<feature type="transmembrane region" description="Helical" evidence="6">
    <location>
        <begin position="278"/>
        <end position="297"/>
    </location>
</feature>
<gene>
    <name evidence="9" type="primary">COX18</name>
</gene>
<dbReference type="GO" id="GO:0032977">
    <property type="term" value="F:membrane insertase activity"/>
    <property type="evidence" value="ECO:0007669"/>
    <property type="project" value="InterPro"/>
</dbReference>
<name>A0A6J0VA63_9SAUR</name>
<evidence type="ECO:0000256" key="3">
    <source>
        <dbReference type="ARBA" id="ARBA00022989"/>
    </source>
</evidence>
<keyword evidence="8" id="KW-1185">Reference proteome</keyword>
<dbReference type="InParanoid" id="A0A6J0VA63"/>
<feature type="domain" description="Membrane insertase YidC/Oxa/ALB C-terminal" evidence="7">
    <location>
        <begin position="95"/>
        <end position="308"/>
    </location>
</feature>
<dbReference type="GO" id="GO:0032979">
    <property type="term" value="P:protein insertion into mitochondrial inner membrane from matrix"/>
    <property type="evidence" value="ECO:0007669"/>
    <property type="project" value="TreeGrafter"/>
</dbReference>
<evidence type="ECO:0000256" key="4">
    <source>
        <dbReference type="ARBA" id="ARBA00023136"/>
    </source>
</evidence>
<dbReference type="Pfam" id="PF02096">
    <property type="entry name" value="60KD_IMP"/>
    <property type="match status" value="1"/>
</dbReference>
<evidence type="ECO:0000256" key="2">
    <source>
        <dbReference type="ARBA" id="ARBA00022692"/>
    </source>
</evidence>
<evidence type="ECO:0000259" key="7">
    <source>
        <dbReference type="Pfam" id="PF02096"/>
    </source>
</evidence>
<evidence type="ECO:0000256" key="6">
    <source>
        <dbReference type="SAM" id="Phobius"/>
    </source>
</evidence>
<evidence type="ECO:0000313" key="9">
    <source>
        <dbReference type="RefSeq" id="XP_020669742.2"/>
    </source>
</evidence>
<feature type="transmembrane region" description="Helical" evidence="6">
    <location>
        <begin position="238"/>
        <end position="257"/>
    </location>
</feature>
<dbReference type="CTD" id="285521"/>
<dbReference type="PANTHER" id="PTHR12428">
    <property type="entry name" value="OXA1"/>
    <property type="match status" value="1"/>
</dbReference>
<comment type="similarity">
    <text evidence="5">Belongs to the OXA1/ALB3/YidC family.</text>
</comment>
<evidence type="ECO:0000256" key="1">
    <source>
        <dbReference type="ARBA" id="ARBA00004141"/>
    </source>
</evidence>
<dbReference type="Proteomes" id="UP001652642">
    <property type="component" value="Chromosome 6"/>
</dbReference>
<dbReference type="InterPro" id="IPR028055">
    <property type="entry name" value="YidC/Oxa/ALB_C"/>
</dbReference>
<evidence type="ECO:0000313" key="8">
    <source>
        <dbReference type="Proteomes" id="UP001652642"/>
    </source>
</evidence>
<dbReference type="GO" id="GO:0033617">
    <property type="term" value="P:mitochondrial respiratory chain complex IV assembly"/>
    <property type="evidence" value="ECO:0007669"/>
    <property type="project" value="TreeGrafter"/>
</dbReference>
<dbReference type="KEGG" id="pvt:110090464"/>
<sequence length="345" mass="37684">MRIAVSKMAASTFAGSLAVASAVREWRAVSRFRLLCRGGGVRTLATPAPFQGGGGGGGAAAQPFWGGVESLASSAPVVFVESGIVALQAASGLPWWAALVATSAVLRTGLTLPLAVLQYRVLAKLENLQPEIQSLAKELHCEVSVYGKQLGWSEKEKRFQFKRNMRRIVSNLYIRDNCHPVKASLLVLVQMPMWVFVSIALRNLSIGRTASEGDFIQEQLSTGGVLWFTDLTVPDSTWIMPVTLGLLNLFIIELFALRKTEISKLQKYITHFCRAVSVLMIPIAATAPSCIALYWLSSSFMGLSHNLLLRSPAFRRLCAIPQTKSHSDTPYRDLISAFCAKLSIK</sequence>
<comment type="subcellular location">
    <subcellularLocation>
        <location evidence="1 5">Membrane</location>
        <topology evidence="1 5">Multi-pass membrane protein</topology>
    </subcellularLocation>
</comment>
<dbReference type="GeneID" id="110090464"/>
<dbReference type="OrthoDB" id="2148490at2759"/>
<dbReference type="GO" id="GO:0005743">
    <property type="term" value="C:mitochondrial inner membrane"/>
    <property type="evidence" value="ECO:0007669"/>
    <property type="project" value="TreeGrafter"/>
</dbReference>
<keyword evidence="3 6" id="KW-1133">Transmembrane helix</keyword>
<dbReference type="PANTHER" id="PTHR12428:SF65">
    <property type="entry name" value="CYTOCHROME C OXIDASE ASSEMBLY PROTEIN COX18, MITOCHONDRIAL"/>
    <property type="match status" value="1"/>
</dbReference>
<protein>
    <submittedName>
        <fullName evidence="9">Cytochrome c oxidase assembly protein COX18, mitochondrial isoform X1</fullName>
    </submittedName>
</protein>
<feature type="transmembrane region" description="Helical" evidence="6">
    <location>
        <begin position="183"/>
        <end position="201"/>
    </location>
</feature>
<accession>A0A6J0VA63</accession>
<dbReference type="InterPro" id="IPR001708">
    <property type="entry name" value="YidC/ALB3/OXA1/COX18"/>
</dbReference>
<dbReference type="RefSeq" id="XP_020669742.2">
    <property type="nucleotide sequence ID" value="XM_020814083.2"/>
</dbReference>
<keyword evidence="2 5" id="KW-0812">Transmembrane</keyword>